<dbReference type="Proteomes" id="UP001064971">
    <property type="component" value="Chromosome"/>
</dbReference>
<dbReference type="EMBL" id="AP026560">
    <property type="protein sequence ID" value="BDP42988.1"/>
    <property type="molecule type" value="Genomic_DNA"/>
</dbReference>
<evidence type="ECO:0008006" key="3">
    <source>
        <dbReference type="Google" id="ProtNLM"/>
    </source>
</evidence>
<reference evidence="1" key="1">
    <citation type="submission" date="2022-07" db="EMBL/GenBank/DDBJ databases">
        <title>Complete Genome Sequence of the Radioresistant Bacterium Deinococcus aetherius ST0316, Isolated from the Air Dust collected in Lower Stratosphere above Japan.</title>
        <authorList>
            <person name="Satoh K."/>
            <person name="Hagiwara K."/>
            <person name="Katsumata K."/>
            <person name="Kubo A."/>
            <person name="Yokobori S."/>
            <person name="Yamagishi A."/>
            <person name="Oono Y."/>
            <person name="Narumi I."/>
        </authorList>
    </citation>
    <scope>NUCLEOTIDE SEQUENCE</scope>
    <source>
        <strain evidence="1">ST0316</strain>
    </source>
</reference>
<accession>A0ABM8AGR3</accession>
<proteinExistence type="predicted"/>
<organism evidence="1 2">
    <name type="scientific">Deinococcus aetherius</name>
    <dbReference type="NCBI Taxonomy" id="200252"/>
    <lineage>
        <taxon>Bacteria</taxon>
        <taxon>Thermotogati</taxon>
        <taxon>Deinococcota</taxon>
        <taxon>Deinococci</taxon>
        <taxon>Deinococcales</taxon>
        <taxon>Deinococcaceae</taxon>
        <taxon>Deinococcus</taxon>
    </lineage>
</organism>
<name>A0ABM8AGR3_9DEIO</name>
<keyword evidence="2" id="KW-1185">Reference proteome</keyword>
<sequence>MRVEEPAVRQALGNLCEVVGERPHPEPNPRAEQSSWWPRLTDEARTLYLWLPENGLTLPGANEPWLAPLDEQDRLREGYVGLPWTERLILVDEGGFPAFQQLGGPSAVLFQDPTVLRGQAQPVLTLAPNLTAFLRGLKAYALLRSVEEVDWKTLPARLVHADGPLAEHVESWRAWLGV</sequence>
<protein>
    <recommendedName>
        <fullName evidence="3">SMI1/KNR4 family protein</fullName>
    </recommendedName>
</protein>
<evidence type="ECO:0000313" key="2">
    <source>
        <dbReference type="Proteomes" id="UP001064971"/>
    </source>
</evidence>
<evidence type="ECO:0000313" key="1">
    <source>
        <dbReference type="EMBL" id="BDP42988.1"/>
    </source>
</evidence>
<gene>
    <name evidence="1" type="ORF">DAETH_29570</name>
</gene>